<evidence type="ECO:0000259" key="2">
    <source>
        <dbReference type="Pfam" id="PF04892"/>
    </source>
</evidence>
<keyword evidence="1" id="KW-0472">Membrane</keyword>
<accession>A0A348WLC1</accession>
<dbReference type="EMBL" id="DMUP01000023">
    <property type="protein sequence ID" value="HAR55333.1"/>
    <property type="molecule type" value="Genomic_DNA"/>
</dbReference>
<feature type="transmembrane region" description="Helical" evidence="1">
    <location>
        <begin position="61"/>
        <end position="80"/>
    </location>
</feature>
<dbReference type="PANTHER" id="PTHR28008:SF1">
    <property type="entry name" value="DOMAIN PROTEIN, PUTATIVE (AFU_ORTHOLOGUE AFUA_3G10980)-RELATED"/>
    <property type="match status" value="1"/>
</dbReference>
<dbReference type="Proteomes" id="UP000262878">
    <property type="component" value="Unassembled WGS sequence"/>
</dbReference>
<dbReference type="InterPro" id="IPR006976">
    <property type="entry name" value="VanZ-like"/>
</dbReference>
<dbReference type="Pfam" id="PF04892">
    <property type="entry name" value="VanZ"/>
    <property type="match status" value="1"/>
</dbReference>
<feature type="transmembrane region" description="Helical" evidence="1">
    <location>
        <begin position="37"/>
        <end position="54"/>
    </location>
</feature>
<evidence type="ECO:0000313" key="4">
    <source>
        <dbReference type="Proteomes" id="UP000262878"/>
    </source>
</evidence>
<gene>
    <name evidence="3" type="ORF">DCR58_00965</name>
</gene>
<keyword evidence="1" id="KW-0812">Transmembrane</keyword>
<dbReference type="AlphaFoldDB" id="A0A348WLC1"/>
<feature type="transmembrane region" description="Helical" evidence="1">
    <location>
        <begin position="86"/>
        <end position="106"/>
    </location>
</feature>
<organism evidence="3 4">
    <name type="scientific">Idiomarina baltica</name>
    <dbReference type="NCBI Taxonomy" id="190892"/>
    <lineage>
        <taxon>Bacteria</taxon>
        <taxon>Pseudomonadati</taxon>
        <taxon>Pseudomonadota</taxon>
        <taxon>Gammaproteobacteria</taxon>
        <taxon>Alteromonadales</taxon>
        <taxon>Idiomarinaceae</taxon>
        <taxon>Idiomarina</taxon>
    </lineage>
</organism>
<evidence type="ECO:0000256" key="1">
    <source>
        <dbReference type="SAM" id="Phobius"/>
    </source>
</evidence>
<name>A0A348WLC1_9GAMM</name>
<reference evidence="3 4" key="1">
    <citation type="journal article" date="2018" name="Nat. Biotechnol.">
        <title>A standardized bacterial taxonomy based on genome phylogeny substantially revises the tree of life.</title>
        <authorList>
            <person name="Parks D.H."/>
            <person name="Chuvochina M."/>
            <person name="Waite D.W."/>
            <person name="Rinke C."/>
            <person name="Skarshewski A."/>
            <person name="Chaumeil P.A."/>
            <person name="Hugenholtz P."/>
        </authorList>
    </citation>
    <scope>NUCLEOTIDE SEQUENCE [LARGE SCALE GENOMIC DNA]</scope>
    <source>
        <strain evidence="3">UBA9360</strain>
    </source>
</reference>
<evidence type="ECO:0000313" key="3">
    <source>
        <dbReference type="EMBL" id="HAR55333.1"/>
    </source>
</evidence>
<keyword evidence="1" id="KW-1133">Transmembrane helix</keyword>
<proteinExistence type="predicted"/>
<dbReference type="PANTHER" id="PTHR28008">
    <property type="entry name" value="DOMAIN PROTEIN, PUTATIVE (AFU_ORTHOLOGUE AFUA_3G10980)-RELATED"/>
    <property type="match status" value="1"/>
</dbReference>
<dbReference type="STRING" id="314276.OS145_04383"/>
<feature type="domain" description="VanZ-like" evidence="2">
    <location>
        <begin position="19"/>
        <end position="105"/>
    </location>
</feature>
<protein>
    <recommendedName>
        <fullName evidence="2">VanZ-like domain-containing protein</fullName>
    </recommendedName>
</protein>
<comment type="caution">
    <text evidence="3">The sequence shown here is derived from an EMBL/GenBank/DDBJ whole genome shotgun (WGS) entry which is preliminary data.</text>
</comment>
<sequence length="111" mass="12716">MFARAIFLSLLIVITIAFLWQFPSHEASRMIPHADKWVHFSAFFLLSVTLHKAFDLSGKLASSLLLIYGCAIEVIQYYIPGRGSDVMDWLADAAGVTAYFTLLWLYRKRRD</sequence>
<dbReference type="NCBIfam" id="NF037970">
    <property type="entry name" value="vanZ_1"/>
    <property type="match status" value="1"/>
</dbReference>